<evidence type="ECO:0008006" key="4">
    <source>
        <dbReference type="Google" id="ProtNLM"/>
    </source>
</evidence>
<dbReference type="EMBL" id="ASRX01000057">
    <property type="protein sequence ID" value="EYF02659.1"/>
    <property type="molecule type" value="Genomic_DNA"/>
</dbReference>
<comment type="caution">
    <text evidence="2">The sequence shown here is derived from an EMBL/GenBank/DDBJ whole genome shotgun (WGS) entry which is preliminary data.</text>
</comment>
<reference evidence="2 3" key="1">
    <citation type="submission" date="2013-05" db="EMBL/GenBank/DDBJ databases">
        <title>Genome assembly of Chondromyces apiculatus DSM 436.</title>
        <authorList>
            <person name="Sharma G."/>
            <person name="Khatri I."/>
            <person name="Kaur C."/>
            <person name="Mayilraj S."/>
            <person name="Subramanian S."/>
        </authorList>
    </citation>
    <scope>NUCLEOTIDE SEQUENCE [LARGE SCALE GENOMIC DNA]</scope>
    <source>
        <strain evidence="2 3">DSM 436</strain>
    </source>
</reference>
<dbReference type="STRING" id="1192034.CAP_6689"/>
<sequence>MPAKTRTTKATRAPATTSTKPRATKTAKAPATTSAKGTALSLRALNRATLARQMLLQREKVTPAAAVERLAGLQAQLARPPYLALWSRLEGFQREQLSRAIADRTLVRGTLMRATLHLVSARDYRRFRLGFQPLLTQGMQGVLRERATALDIDRLVAEAQAFFEEQPRTFEDLRDHLVGLFPGGDERAMGFAVRMHLPLVMVPTDDTWGYPANADFAVATSWLGGPLDTGDASQALVRSYLGAFGPATVADMQSWSGLKGLRAVVEAMRPELLVLVDERGKELFDLPDAPRPAEDTPAPPRFLPDFDALILGHADRTRIIADEHRPLVSKATNLRILPTFLLDGRVAGTWSVARKRKTATLTLEPFRALAKAERSALDEEGQALLRFAEPDASAFEIDVAK</sequence>
<dbReference type="Proteomes" id="UP000019678">
    <property type="component" value="Unassembled WGS sequence"/>
</dbReference>
<dbReference type="AlphaFoldDB" id="A0A017T094"/>
<dbReference type="OrthoDB" id="9148135at2"/>
<evidence type="ECO:0000256" key="1">
    <source>
        <dbReference type="SAM" id="MobiDB-lite"/>
    </source>
</evidence>
<proteinExistence type="predicted"/>
<dbReference type="RefSeq" id="WP_081865420.1">
    <property type="nucleotide sequence ID" value="NZ_ASRX01000057.1"/>
</dbReference>
<name>A0A017T094_9BACT</name>
<organism evidence="2 3">
    <name type="scientific">Chondromyces apiculatus DSM 436</name>
    <dbReference type="NCBI Taxonomy" id="1192034"/>
    <lineage>
        <taxon>Bacteria</taxon>
        <taxon>Pseudomonadati</taxon>
        <taxon>Myxococcota</taxon>
        <taxon>Polyangia</taxon>
        <taxon>Polyangiales</taxon>
        <taxon>Polyangiaceae</taxon>
        <taxon>Chondromyces</taxon>
    </lineage>
</organism>
<dbReference type="PANTHER" id="PTHR38479">
    <property type="entry name" value="LMO0824 PROTEIN"/>
    <property type="match status" value="1"/>
</dbReference>
<dbReference type="Pfam" id="PF06224">
    <property type="entry name" value="AlkZ-like"/>
    <property type="match status" value="1"/>
</dbReference>
<keyword evidence="3" id="KW-1185">Reference proteome</keyword>
<feature type="region of interest" description="Disordered" evidence="1">
    <location>
        <begin position="1"/>
        <end position="36"/>
    </location>
</feature>
<gene>
    <name evidence="2" type="ORF">CAP_6689</name>
</gene>
<accession>A0A017T094</accession>
<dbReference type="PANTHER" id="PTHR38479:SF2">
    <property type="entry name" value="WINGED HELIX DNA-BINDING DOMAIN-CONTAINING PROTEIN"/>
    <property type="match status" value="1"/>
</dbReference>
<dbReference type="InterPro" id="IPR009351">
    <property type="entry name" value="AlkZ-like"/>
</dbReference>
<evidence type="ECO:0000313" key="3">
    <source>
        <dbReference type="Proteomes" id="UP000019678"/>
    </source>
</evidence>
<protein>
    <recommendedName>
        <fullName evidence="4">Winged helix DNA-binding domain-containing protein</fullName>
    </recommendedName>
</protein>
<dbReference type="eggNOG" id="COG3214">
    <property type="taxonomic scope" value="Bacteria"/>
</dbReference>
<evidence type="ECO:0000313" key="2">
    <source>
        <dbReference type="EMBL" id="EYF02659.1"/>
    </source>
</evidence>